<dbReference type="EMBL" id="MUXT01000009">
    <property type="protein sequence ID" value="OOR82862.1"/>
    <property type="molecule type" value="Genomic_DNA"/>
</dbReference>
<dbReference type="PANTHER" id="PTHR28026:SF9">
    <property type="entry name" value="2-HYDROXY-PALMITIC ACID DIOXYGENASE MPO1"/>
    <property type="match status" value="1"/>
</dbReference>
<dbReference type="GO" id="GO:0016020">
    <property type="term" value="C:membrane"/>
    <property type="evidence" value="ECO:0007669"/>
    <property type="project" value="GOC"/>
</dbReference>
<dbReference type="RefSeq" id="WP_078256497.1">
    <property type="nucleotide sequence ID" value="NZ_CP139961.1"/>
</dbReference>
<keyword evidence="1" id="KW-1133">Transmembrane helix</keyword>
<evidence type="ECO:0000313" key="2">
    <source>
        <dbReference type="EMBL" id="OOR82862.1"/>
    </source>
</evidence>
<evidence type="ECO:0000256" key="1">
    <source>
        <dbReference type="SAM" id="Phobius"/>
    </source>
</evidence>
<accession>A0A1S9ZH45</accession>
<evidence type="ECO:0000313" key="3">
    <source>
        <dbReference type="EMBL" id="WQE04687.1"/>
    </source>
</evidence>
<dbReference type="InterPro" id="IPR009305">
    <property type="entry name" value="Mpo1-like"/>
</dbReference>
<reference evidence="3 5" key="2">
    <citation type="submission" date="2023-12" db="EMBL/GenBank/DDBJ databases">
        <title>Genome sequencing and assembly of bacterial species from a model synthetic community.</title>
        <authorList>
            <person name="Hogle S.L."/>
        </authorList>
    </citation>
    <scope>NUCLEOTIDE SEQUENCE [LARGE SCALE GENOMIC DNA]</scope>
    <source>
        <strain evidence="3 5">HAMBI_2792</strain>
    </source>
</reference>
<feature type="transmembrane region" description="Helical" evidence="1">
    <location>
        <begin position="36"/>
        <end position="64"/>
    </location>
</feature>
<reference evidence="2 4" key="1">
    <citation type="submission" date="2017-02" db="EMBL/GenBank/DDBJ databases">
        <title>Draft genome sequence of Moraxella canis CCUG 8415A type strain.</title>
        <authorList>
            <person name="Engstrom-Jakobsson H."/>
            <person name="Salva-Serra F."/>
            <person name="Thorell K."/>
            <person name="Gonzales-Siles L."/>
            <person name="Karlsson R."/>
            <person name="Boulund F."/>
            <person name="Engstrand L."/>
            <person name="Moore E."/>
        </authorList>
    </citation>
    <scope>NUCLEOTIDE SEQUENCE [LARGE SCALE GENOMIC DNA]</scope>
    <source>
        <strain evidence="2 4">CCUG 8415A</strain>
    </source>
</reference>
<dbReference type="PANTHER" id="PTHR28026">
    <property type="entry name" value="DUF962 DOMAIN PROTEIN (AFU_ORTHOLOGUE AFUA_8G05310)"/>
    <property type="match status" value="1"/>
</dbReference>
<evidence type="ECO:0000313" key="4">
    <source>
        <dbReference type="Proteomes" id="UP000190322"/>
    </source>
</evidence>
<dbReference type="EMBL" id="CP139961">
    <property type="protein sequence ID" value="WQE04687.1"/>
    <property type="molecule type" value="Genomic_DNA"/>
</dbReference>
<keyword evidence="1" id="KW-0812">Transmembrane</keyword>
<feature type="transmembrane region" description="Helical" evidence="1">
    <location>
        <begin position="71"/>
        <end position="90"/>
    </location>
</feature>
<dbReference type="Proteomes" id="UP000190322">
    <property type="component" value="Unassembled WGS sequence"/>
</dbReference>
<gene>
    <name evidence="2" type="ORF">B0180_08225</name>
    <name evidence="3" type="ORF">U0021_03630</name>
</gene>
<dbReference type="GO" id="GO:0046521">
    <property type="term" value="P:sphingoid catabolic process"/>
    <property type="evidence" value="ECO:0007669"/>
    <property type="project" value="TreeGrafter"/>
</dbReference>
<keyword evidence="1" id="KW-0472">Membrane</keyword>
<evidence type="ECO:0000313" key="5">
    <source>
        <dbReference type="Proteomes" id="UP001324384"/>
    </source>
</evidence>
<keyword evidence="5" id="KW-1185">Reference proteome</keyword>
<dbReference type="AlphaFoldDB" id="A0A1S9ZH45"/>
<proteinExistence type="predicted"/>
<protein>
    <submittedName>
        <fullName evidence="3">Mpo1-like protein</fullName>
    </submittedName>
</protein>
<organism evidence="2 4">
    <name type="scientific">Moraxella canis</name>
    <dbReference type="NCBI Taxonomy" id="90239"/>
    <lineage>
        <taxon>Bacteria</taxon>
        <taxon>Pseudomonadati</taxon>
        <taxon>Pseudomonadota</taxon>
        <taxon>Gammaproteobacteria</taxon>
        <taxon>Moraxellales</taxon>
        <taxon>Moraxellaceae</taxon>
        <taxon>Moraxella</taxon>
    </lineage>
</organism>
<sequence length="151" mass="17201">MSLFSSQKPLNVWLDEYAISHQNPTNKRIHWLCVPIIFLCIVALIFLIHPYLFALVALGVLWFYWRLSAGLFMLMAGFMAICVGVTMALLGLGLGLWFWVGVFVVAWIGQFIGHKIEGAKPSFFEDLQFLLIGPAWVMHDLWRRTSALGRS</sequence>
<dbReference type="Proteomes" id="UP001324384">
    <property type="component" value="Chromosome"/>
</dbReference>
<feature type="transmembrane region" description="Helical" evidence="1">
    <location>
        <begin position="96"/>
        <end position="113"/>
    </location>
</feature>
<name>A0A1S9ZH45_9GAMM</name>
<dbReference type="Pfam" id="PF06127">
    <property type="entry name" value="Mpo1-like"/>
    <property type="match status" value="1"/>
</dbReference>